<evidence type="ECO:0000313" key="2">
    <source>
        <dbReference type="EMBL" id="ACL57591.1"/>
    </source>
</evidence>
<accession>B8IE45</accession>
<protein>
    <submittedName>
        <fullName evidence="2">Uncharacterized protein</fullName>
    </submittedName>
</protein>
<feature type="region of interest" description="Disordered" evidence="1">
    <location>
        <begin position="177"/>
        <end position="238"/>
    </location>
</feature>
<dbReference type="STRING" id="460265.Mnod_2628"/>
<proteinExistence type="predicted"/>
<organism evidence="2 3">
    <name type="scientific">Methylobacterium nodulans (strain LMG 21967 / CNCM I-2342 / ORS 2060)</name>
    <dbReference type="NCBI Taxonomy" id="460265"/>
    <lineage>
        <taxon>Bacteria</taxon>
        <taxon>Pseudomonadati</taxon>
        <taxon>Pseudomonadota</taxon>
        <taxon>Alphaproteobacteria</taxon>
        <taxon>Hyphomicrobiales</taxon>
        <taxon>Methylobacteriaceae</taxon>
        <taxon>Methylobacterium</taxon>
    </lineage>
</organism>
<dbReference type="HOGENOM" id="CLU_1164779_0_0_5"/>
<gene>
    <name evidence="2" type="ordered locus">Mnod_2628</name>
</gene>
<dbReference type="EMBL" id="CP001349">
    <property type="protein sequence ID" value="ACL57591.1"/>
    <property type="molecule type" value="Genomic_DNA"/>
</dbReference>
<dbReference type="KEGG" id="mno:Mnod_2628"/>
<dbReference type="Proteomes" id="UP000008207">
    <property type="component" value="Chromosome"/>
</dbReference>
<sequence length="238" mass="25862">MGNQALKALSQRRSFLNFGPKLAGAAGMRGPDGVHLGGVDPASLAPPDILGTAIAHRLLKNGRDRARGARDGSFHGVANRPRFGELSQKLRGLIDRRHATALGILFRALGMFFRHVGRLLWFNGVEPGSASRCRRWTGIRRTTRARPMMLAGERSRETRKRGAPARSAMRETLLARAHMPQNAARRNCGPKKPPSPHRERGPVREETPKMGSAPTGDATAGRGLEARAGRPARTELLG</sequence>
<keyword evidence="3" id="KW-1185">Reference proteome</keyword>
<name>B8IE45_METNO</name>
<evidence type="ECO:0000313" key="3">
    <source>
        <dbReference type="Proteomes" id="UP000008207"/>
    </source>
</evidence>
<dbReference type="AlphaFoldDB" id="B8IE45"/>
<reference evidence="2 3" key="1">
    <citation type="submission" date="2009-01" db="EMBL/GenBank/DDBJ databases">
        <title>Complete sequence of chromosome of Methylobacterium nodulans ORS 2060.</title>
        <authorList>
            <consortium name="US DOE Joint Genome Institute"/>
            <person name="Lucas S."/>
            <person name="Copeland A."/>
            <person name="Lapidus A."/>
            <person name="Glavina del Rio T."/>
            <person name="Dalin E."/>
            <person name="Tice H."/>
            <person name="Bruce D."/>
            <person name="Goodwin L."/>
            <person name="Pitluck S."/>
            <person name="Sims D."/>
            <person name="Brettin T."/>
            <person name="Detter J.C."/>
            <person name="Han C."/>
            <person name="Larimer F."/>
            <person name="Land M."/>
            <person name="Hauser L."/>
            <person name="Kyrpides N."/>
            <person name="Ivanova N."/>
            <person name="Marx C.J."/>
            <person name="Richardson P."/>
        </authorList>
    </citation>
    <scope>NUCLEOTIDE SEQUENCE [LARGE SCALE GENOMIC DNA]</scope>
    <source>
        <strain evidence="3">LMG 21967 / CNCM I-2342 / ORS 2060</strain>
    </source>
</reference>
<evidence type="ECO:0000256" key="1">
    <source>
        <dbReference type="SAM" id="MobiDB-lite"/>
    </source>
</evidence>
<feature type="compositionally biased region" description="Basic and acidic residues" evidence="1">
    <location>
        <begin position="196"/>
        <end position="208"/>
    </location>
</feature>